<reference evidence="6" key="2">
    <citation type="submission" date="2015-01" db="EMBL/GenBank/DDBJ databases">
        <title>Evolutionary Origins and Diversification of the Mycorrhizal Mutualists.</title>
        <authorList>
            <consortium name="DOE Joint Genome Institute"/>
            <consortium name="Mycorrhizal Genomics Consortium"/>
            <person name="Kohler A."/>
            <person name="Kuo A."/>
            <person name="Nagy L.G."/>
            <person name="Floudas D."/>
            <person name="Copeland A."/>
            <person name="Barry K.W."/>
            <person name="Cichocki N."/>
            <person name="Veneault-Fourrey C."/>
            <person name="LaButti K."/>
            <person name="Lindquist E.A."/>
            <person name="Lipzen A."/>
            <person name="Lundell T."/>
            <person name="Morin E."/>
            <person name="Murat C."/>
            <person name="Riley R."/>
            <person name="Ohm R."/>
            <person name="Sun H."/>
            <person name="Tunlid A."/>
            <person name="Henrissat B."/>
            <person name="Grigoriev I.V."/>
            <person name="Hibbett D.S."/>
            <person name="Martin F."/>
        </authorList>
    </citation>
    <scope>NUCLEOTIDE SEQUENCE [LARGE SCALE GENOMIC DNA]</scope>
    <source>
        <strain evidence="6">LaAM-08-1</strain>
    </source>
</reference>
<reference evidence="5 6" key="1">
    <citation type="submission" date="2014-04" db="EMBL/GenBank/DDBJ databases">
        <authorList>
            <consortium name="DOE Joint Genome Institute"/>
            <person name="Kuo A."/>
            <person name="Kohler A."/>
            <person name="Nagy L.G."/>
            <person name="Floudas D."/>
            <person name="Copeland A."/>
            <person name="Barry K.W."/>
            <person name="Cichocki N."/>
            <person name="Veneault-Fourrey C."/>
            <person name="LaButti K."/>
            <person name="Lindquist E.A."/>
            <person name="Lipzen A."/>
            <person name="Lundell T."/>
            <person name="Morin E."/>
            <person name="Murat C."/>
            <person name="Sun H."/>
            <person name="Tunlid A."/>
            <person name="Henrissat B."/>
            <person name="Grigoriev I.V."/>
            <person name="Hibbett D.S."/>
            <person name="Martin F."/>
            <person name="Nordberg H.P."/>
            <person name="Cantor M.N."/>
            <person name="Hua S.X."/>
        </authorList>
    </citation>
    <scope>NUCLEOTIDE SEQUENCE [LARGE SCALE GENOMIC DNA]</scope>
    <source>
        <strain evidence="5 6">LaAM-08-1</strain>
    </source>
</reference>
<feature type="compositionally biased region" description="Low complexity" evidence="4">
    <location>
        <begin position="867"/>
        <end position="878"/>
    </location>
</feature>
<comment type="similarity">
    <text evidence="2">Belongs to the YPP1 family.</text>
</comment>
<dbReference type="Pfam" id="PF13181">
    <property type="entry name" value="TPR_8"/>
    <property type="match status" value="1"/>
</dbReference>
<keyword evidence="6" id="KW-1185">Reference proteome</keyword>
<feature type="compositionally biased region" description="Pro residues" evidence="4">
    <location>
        <begin position="970"/>
        <end position="986"/>
    </location>
</feature>
<dbReference type="Proteomes" id="UP000054477">
    <property type="component" value="Unassembled WGS sequence"/>
</dbReference>
<dbReference type="PANTHER" id="PTHR23083">
    <property type="entry name" value="TETRATRICOPEPTIDE REPEAT PROTEIN, TPR"/>
    <property type="match status" value="1"/>
</dbReference>
<dbReference type="InterPro" id="IPR011990">
    <property type="entry name" value="TPR-like_helical_dom_sf"/>
</dbReference>
<dbReference type="SUPFAM" id="SSF48452">
    <property type="entry name" value="TPR-like"/>
    <property type="match status" value="2"/>
</dbReference>
<feature type="compositionally biased region" description="Basic and acidic residues" evidence="4">
    <location>
        <begin position="630"/>
        <end position="641"/>
    </location>
</feature>
<evidence type="ECO:0000313" key="5">
    <source>
        <dbReference type="EMBL" id="KIK00578.1"/>
    </source>
</evidence>
<proteinExistence type="inferred from homology"/>
<dbReference type="HOGENOM" id="CLU_004745_0_0_1"/>
<dbReference type="EMBL" id="KN838622">
    <property type="protein sequence ID" value="KIK00578.1"/>
    <property type="molecule type" value="Genomic_DNA"/>
</dbReference>
<evidence type="ECO:0000256" key="4">
    <source>
        <dbReference type="SAM" id="MobiDB-lite"/>
    </source>
</evidence>
<name>A0A0C9XXK3_9AGAR</name>
<gene>
    <name evidence="5" type="ORF">K443DRAFT_100041</name>
</gene>
<feature type="region of interest" description="Disordered" evidence="4">
    <location>
        <begin position="630"/>
        <end position="654"/>
    </location>
</feature>
<dbReference type="InterPro" id="IPR019734">
    <property type="entry name" value="TPR_rpt"/>
</dbReference>
<protein>
    <submittedName>
        <fullName evidence="5">Unplaced genomic scaffold K443scaffold_87, whole genome shotgun sequence</fullName>
    </submittedName>
</protein>
<dbReference type="Gene3D" id="1.25.40.10">
    <property type="entry name" value="Tetratricopeptide repeat domain"/>
    <property type="match status" value="2"/>
</dbReference>
<accession>A0A0C9XXK3</accession>
<feature type="region of interest" description="Disordered" evidence="4">
    <location>
        <begin position="838"/>
        <end position="891"/>
    </location>
</feature>
<keyword evidence="3" id="KW-0802">TPR repeat</keyword>
<evidence type="ECO:0000313" key="6">
    <source>
        <dbReference type="Proteomes" id="UP000054477"/>
    </source>
</evidence>
<sequence>MTSVKDRHYWSQLRAALTGGEWLAQHPAKTPHGAPLSWSELLRKFNKHCKGFKDVAEVASQTQGLALLLSASSLNEDEDRESEAELFQLQLNGECILPEERVQEATSGYETLKTLETSNFDTINLALAYYAYALGNPLSCISHLSKVSNLCQTVPIVGSFGSSTTLLTVPGAGSQSIATSASGSFVSFADMTVPEVKDGRGWAMTETFRSICLHGMSHEQLYPTEAQEALKAYREAIPLFATLQTEYATISAPSSAGKPDFTSFVQLRELWRWVERLIWRGVVLSSRHQDQESLWVWLNHYNATSTCWPPTFRTSHRSTISTIHLRALILRHGCLAPSPLHLRKSAAWVHTARSVIQDYRAILSVCTKFPRAGERNVRVEEFVDLCVAVWEGSGAVGEHAGWVLDILWWATRLTFNSSRILRHMTRLLYLSGDVPLAKRTLRLYIQVVGKSYEASNQDIGEDIDTDDNWVETLVFGARMLCRQASAIPGVEGLEDVKEAGTVLEKARTRLDKDNVRLRAGIEQAEGIIKSLSAIKEEDPYTRPQRITEAHAHLLKAVELHPTSSGHYHLAISFSRPGPHRDMEQAIEQAGMAVEADPTEVRYWHLLGLLLTAVEKWTEAVEILEHGAELDDSYSSEREKGEAQVNGNADGESDVRTVKGGEVLLSESMPNGNASGAFVAPSGQPRPERQQNGVINRDETTDEACPLLPILEEDVLKIPPAAGLFKSILKVPIPSEHNVFEYSLQLRLTQVALTEVREGAEGAEQQWLEVFAWIAEKKGLVCEPMPRSTIDGPGPSLDMSALPQDQEKHAIANGTNSPNNELPPPPIPIMVLPATPIVETAEPGEGSPTREKEKKGADKKHSHHTLVKKGSLLAKSSSSFDRDREGSKSTKKINQMLKSGVRGVHKSGARLTAVSRKIGSGVVRNGSLRRSNSTPDFHAVLRQTSYQASSIHSRRRLSSIVQSHDGTPSESPIPPPPPPPQAVPPPPDVKLNSRLAKERRMLSDLWLMSAATFRRLGKIEQAKGAIQEAEVRDENNPAVWVQLALYYVALGHHQHAIDALQKALFISPYDVSATVHLGRLYLTPNENRRSGTETEDHSSTNMDLAASLLGYLTKGRGWDVPEAWYFLAKAYGMQGRKERERDSLALALELSEHRGVREIGAALGWCI</sequence>
<evidence type="ECO:0000256" key="2">
    <source>
        <dbReference type="ARBA" id="ARBA00038251"/>
    </source>
</evidence>
<evidence type="ECO:0000256" key="1">
    <source>
        <dbReference type="ARBA" id="ARBA00002550"/>
    </source>
</evidence>
<evidence type="ECO:0000256" key="3">
    <source>
        <dbReference type="PROSITE-ProRule" id="PRU00339"/>
    </source>
</evidence>
<comment type="function">
    <text evidence="1">Involved in endocytosis.</text>
</comment>
<dbReference type="PROSITE" id="PS50005">
    <property type="entry name" value="TPR"/>
    <property type="match status" value="1"/>
</dbReference>
<dbReference type="AlphaFoldDB" id="A0A0C9XXK3"/>
<organism evidence="5 6">
    <name type="scientific">Laccaria amethystina LaAM-08-1</name>
    <dbReference type="NCBI Taxonomy" id="1095629"/>
    <lineage>
        <taxon>Eukaryota</taxon>
        <taxon>Fungi</taxon>
        <taxon>Dikarya</taxon>
        <taxon>Basidiomycota</taxon>
        <taxon>Agaricomycotina</taxon>
        <taxon>Agaricomycetes</taxon>
        <taxon>Agaricomycetidae</taxon>
        <taxon>Agaricales</taxon>
        <taxon>Agaricineae</taxon>
        <taxon>Hydnangiaceae</taxon>
        <taxon>Laccaria</taxon>
    </lineage>
</organism>
<feature type="region of interest" description="Disordered" evidence="4">
    <location>
        <begin position="944"/>
        <end position="986"/>
    </location>
</feature>
<dbReference type="SMART" id="SM00028">
    <property type="entry name" value="TPR"/>
    <property type="match status" value="4"/>
</dbReference>
<feature type="compositionally biased region" description="Polar residues" evidence="4">
    <location>
        <begin position="960"/>
        <end position="969"/>
    </location>
</feature>
<feature type="repeat" description="TPR" evidence="3">
    <location>
        <begin position="1036"/>
        <end position="1069"/>
    </location>
</feature>
<dbReference type="OrthoDB" id="29013at2759"/>
<dbReference type="InterPro" id="IPR051722">
    <property type="entry name" value="Endocytosis_PI4K-reg_protein"/>
</dbReference>
<dbReference type="STRING" id="1095629.A0A0C9XXK3"/>
<feature type="compositionally biased region" description="Basic residues" evidence="4">
    <location>
        <begin position="856"/>
        <end position="866"/>
    </location>
</feature>
<dbReference type="PANTHER" id="PTHR23083:SF464">
    <property type="entry name" value="TETRATRICOPEPTIDE REPEAT DOMAIN 7, ISOFORM A"/>
    <property type="match status" value="1"/>
</dbReference>